<dbReference type="Gene3D" id="3.20.20.80">
    <property type="entry name" value="Glycosidases"/>
    <property type="match status" value="1"/>
</dbReference>
<gene>
    <name evidence="2" type="ORF">D2T29_13675</name>
</gene>
<dbReference type="AlphaFoldDB" id="A0A443KAX9"/>
<protein>
    <recommendedName>
        <fullName evidence="4">CBM6 domain-containing protein</fullName>
    </recommendedName>
</protein>
<dbReference type="Proteomes" id="UP000284451">
    <property type="component" value="Unassembled WGS sequence"/>
</dbReference>
<name>A0A443KAX9_9RHOB</name>
<keyword evidence="1" id="KW-0732">Signal</keyword>
<dbReference type="RefSeq" id="WP_128232888.1">
    <property type="nucleotide sequence ID" value="NZ_SAUY01000018.1"/>
</dbReference>
<dbReference type="EMBL" id="SAUY01000018">
    <property type="protein sequence ID" value="RWR29832.1"/>
    <property type="molecule type" value="Genomic_DNA"/>
</dbReference>
<reference evidence="2 3" key="1">
    <citation type="submission" date="2019-01" db="EMBL/GenBank/DDBJ databases">
        <title>Sinorhodobacter populi sp. nov. isolated from the symptomatic bark tissue of Populus euramericana canker.</title>
        <authorList>
            <person name="Xu G."/>
        </authorList>
    </citation>
    <scope>NUCLEOTIDE SEQUENCE [LARGE SCALE GENOMIC DNA]</scope>
    <source>
        <strain evidence="2 3">07D10-4-3</strain>
    </source>
</reference>
<comment type="caution">
    <text evidence="2">The sequence shown here is derived from an EMBL/GenBank/DDBJ whole genome shotgun (WGS) entry which is preliminary data.</text>
</comment>
<evidence type="ECO:0008006" key="4">
    <source>
        <dbReference type="Google" id="ProtNLM"/>
    </source>
</evidence>
<organism evidence="2 3">
    <name type="scientific">Paenirhodobacter populi</name>
    <dbReference type="NCBI Taxonomy" id="2306993"/>
    <lineage>
        <taxon>Bacteria</taxon>
        <taxon>Pseudomonadati</taxon>
        <taxon>Pseudomonadota</taxon>
        <taxon>Alphaproteobacteria</taxon>
        <taxon>Rhodobacterales</taxon>
        <taxon>Rhodobacter group</taxon>
        <taxon>Paenirhodobacter</taxon>
    </lineage>
</organism>
<proteinExistence type="predicted"/>
<evidence type="ECO:0000313" key="2">
    <source>
        <dbReference type="EMBL" id="RWR29832.1"/>
    </source>
</evidence>
<dbReference type="Gene3D" id="2.60.40.10">
    <property type="entry name" value="Immunoglobulins"/>
    <property type="match status" value="1"/>
</dbReference>
<sequence>MKYAGIACLLAASFLLTDRQARAETARFTVRDTVVNPDLPAFDATVTALGNGADLMPSGGGFEPSNFRTMLIAEQDSPNSILASREVISSWDSWPEGMLDGADIEVLRVVNGKMETIRRSRVPEGGFHASGWLGMLRDGKVIAPEQTRYVGSWDSFNRLGGAWYYMVRAVDASGRLSPPSATVSVTAPQKPGKVEGDMALADVKLAGNSGGSLPAPENVQAKLTISRTLMLTWDPVPGAAGYVVYRSDLPPERHRGYSIDLDGQGPDIRAGDMVLVRKRFDAPRREQVATNRIWRANATSSTFGVPLLPGFPGDPDVPDYRLIRHDPGTPVTDPGETYLEADLRNGQPLILGLYNHSGTGQDYYPVLDPAKTYRFEVWLRTKGEATAAFRINGPLSKTPGLPAAIQVGKDWQRHVVDFRVPSAFTGSQAGQMQLVLSGTGPVDVDNFRIYQADTPFMDLLPEDREALELSGLGALRSHQFVRTKARTYDLTQLTEPAGVSPKTVGGNTLPQFLSINASLGMSPWLQIEPHLSREEWLGLAEYLAAPFDPAKDDPKALPWAAKRVAQGHAAPWTDTFGHIYFELGNETWNALFRPWVFPSMTDGARLNWSKYNAGEVYGLYQEHVLSILRESPWWDRLAPRLEPVLGGWQINNYGFSALKHAPDSRFQTVADYIGGWDSGEGPVRPSPEGYASVMMFTPQVTERHAAASHQKLRDAGLEGKVGLGTYEAGPGYALNGLNNSKVTPEQKAEQEKVMKSAAAGAATLDNFLARAQAGDRIQNFFTFGRGTEWASHARWNKGGQSYPSWDWLTLFNRVGRGDILAVDTQVVSRRDVPEMGRRKPAADVAETAVYAARKGNRLTVTVISRKVPGVPAGSDGKTALEVDLPISGAARLTRYRATGDYRSENTISRQTQIIPEQIPVPADPARLEIPDLAPASAEIYVFDDVTFRE</sequence>
<evidence type="ECO:0000256" key="1">
    <source>
        <dbReference type="SAM" id="SignalP"/>
    </source>
</evidence>
<dbReference type="InterPro" id="IPR013783">
    <property type="entry name" value="Ig-like_fold"/>
</dbReference>
<accession>A0A443KAX9</accession>
<dbReference type="Gene3D" id="2.60.120.260">
    <property type="entry name" value="Galactose-binding domain-like"/>
    <property type="match status" value="1"/>
</dbReference>
<evidence type="ECO:0000313" key="3">
    <source>
        <dbReference type="Proteomes" id="UP000284451"/>
    </source>
</evidence>
<reference evidence="2 3" key="2">
    <citation type="submission" date="2019-01" db="EMBL/GenBank/DDBJ databases">
        <authorList>
            <person name="Li Y."/>
        </authorList>
    </citation>
    <scope>NUCLEOTIDE SEQUENCE [LARGE SCALE GENOMIC DNA]</scope>
    <source>
        <strain evidence="2 3">07D10-4-3</strain>
    </source>
</reference>
<feature type="chain" id="PRO_5019290565" description="CBM6 domain-containing protein" evidence="1">
    <location>
        <begin position="24"/>
        <end position="949"/>
    </location>
</feature>
<feature type="signal peptide" evidence="1">
    <location>
        <begin position="1"/>
        <end position="23"/>
    </location>
</feature>